<dbReference type="Proteomes" id="UP000321261">
    <property type="component" value="Unassembled WGS sequence"/>
</dbReference>
<dbReference type="EMBL" id="VIWU01000001">
    <property type="protein sequence ID" value="TWF81640.1"/>
    <property type="molecule type" value="Genomic_DNA"/>
</dbReference>
<accession>A0A561T3F2</accession>
<dbReference type="SUPFAM" id="SSF51679">
    <property type="entry name" value="Bacterial luciferase-like"/>
    <property type="match status" value="1"/>
</dbReference>
<dbReference type="NCBIfam" id="TIGR03841">
    <property type="entry name" value="F420_Rv3093c"/>
    <property type="match status" value="1"/>
</dbReference>
<evidence type="ECO:0000313" key="3">
    <source>
        <dbReference type="EMBL" id="TWF81640.1"/>
    </source>
</evidence>
<dbReference type="OrthoDB" id="5729035at2"/>
<dbReference type="PANTHER" id="PTHR43244">
    <property type="match status" value="1"/>
</dbReference>
<dbReference type="AlphaFoldDB" id="A0A561T3F2"/>
<organism evidence="3 4">
    <name type="scientific">Pseudonocardia hierapolitana</name>
    <dbReference type="NCBI Taxonomy" id="1128676"/>
    <lineage>
        <taxon>Bacteria</taxon>
        <taxon>Bacillati</taxon>
        <taxon>Actinomycetota</taxon>
        <taxon>Actinomycetes</taxon>
        <taxon>Pseudonocardiales</taxon>
        <taxon>Pseudonocardiaceae</taxon>
        <taxon>Pseudonocardia</taxon>
    </lineage>
</organism>
<dbReference type="Pfam" id="PF00296">
    <property type="entry name" value="Bac_luciferase"/>
    <property type="match status" value="1"/>
</dbReference>
<dbReference type="Gene3D" id="3.20.20.30">
    <property type="entry name" value="Luciferase-like domain"/>
    <property type="match status" value="1"/>
</dbReference>
<evidence type="ECO:0000313" key="4">
    <source>
        <dbReference type="Proteomes" id="UP000321261"/>
    </source>
</evidence>
<keyword evidence="4" id="KW-1185">Reference proteome</keyword>
<evidence type="ECO:0000259" key="2">
    <source>
        <dbReference type="Pfam" id="PF00296"/>
    </source>
</evidence>
<comment type="caution">
    <text evidence="3">The sequence shown here is derived from an EMBL/GenBank/DDBJ whole genome shotgun (WGS) entry which is preliminary data.</text>
</comment>
<dbReference type="InterPro" id="IPR036661">
    <property type="entry name" value="Luciferase-like_sf"/>
</dbReference>
<feature type="domain" description="Luciferase-like" evidence="2">
    <location>
        <begin position="13"/>
        <end position="296"/>
    </location>
</feature>
<proteinExistence type="predicted"/>
<gene>
    <name evidence="3" type="ORF">FHX44_117585</name>
</gene>
<dbReference type="InterPro" id="IPR022526">
    <property type="entry name" value="F420_Rv3093c"/>
</dbReference>
<evidence type="ECO:0000256" key="1">
    <source>
        <dbReference type="ARBA" id="ARBA00023002"/>
    </source>
</evidence>
<keyword evidence="1" id="KW-0560">Oxidoreductase</keyword>
<dbReference type="InterPro" id="IPR050564">
    <property type="entry name" value="F420-G6PD/mer"/>
</dbReference>
<dbReference type="GO" id="GO:0016705">
    <property type="term" value="F:oxidoreductase activity, acting on paired donors, with incorporation or reduction of molecular oxygen"/>
    <property type="evidence" value="ECO:0007669"/>
    <property type="project" value="InterPro"/>
</dbReference>
<name>A0A561T3F2_9PSEU</name>
<sequence length="323" mass="33699">MEITVVIASRPDVPPEEELRTAVVADRLGYRDLWVGEGFVWDAFALATAAGLATERIALTVGPIPVSVRDPASIARAAASTAALVRRPVGVALGTSSVRVVERMHGRSRRRAVTTMAESAQALRALFRGEVADFAGETVSTHGYRLRLDPPGGPITLAAFGDRAIAVAAEHADRMVLDLVSPEQVRHYRAKLETAAQRIGRPAPRLAAWLPAAVDPGPEARAQVLQSLVGYLEVAGYGEMFTAAGLGDAVRMALAGATRGELLAAVPPEAADRIGLVGDLGTVRERLAAYTAAGLDEVVLVPATAGDPGGERTLTALAASGPR</sequence>
<reference evidence="3 4" key="1">
    <citation type="submission" date="2019-06" db="EMBL/GenBank/DDBJ databases">
        <title>Sequencing the genomes of 1000 actinobacteria strains.</title>
        <authorList>
            <person name="Klenk H.-P."/>
        </authorList>
    </citation>
    <scope>NUCLEOTIDE SEQUENCE [LARGE SCALE GENOMIC DNA]</scope>
    <source>
        <strain evidence="3 4">DSM 45671</strain>
    </source>
</reference>
<protein>
    <submittedName>
        <fullName evidence="3">Putative F420-dependent oxidoreductase</fullName>
    </submittedName>
</protein>
<dbReference type="PANTHER" id="PTHR43244:SF1">
    <property type="entry name" value="5,10-METHYLENETETRAHYDROMETHANOPTERIN REDUCTASE"/>
    <property type="match status" value="1"/>
</dbReference>
<dbReference type="InterPro" id="IPR011251">
    <property type="entry name" value="Luciferase-like_dom"/>
</dbReference>